<dbReference type="AlphaFoldDB" id="A0A2U8FWB8"/>
<evidence type="ECO:0000256" key="8">
    <source>
        <dbReference type="ARBA" id="ARBA00022679"/>
    </source>
</evidence>
<reference evidence="14 15" key="1">
    <citation type="submission" date="2018-05" db="EMBL/GenBank/DDBJ databases">
        <title>complete genome sequence of Aquabacterium olei NBRC 110486.</title>
        <authorList>
            <person name="Tang B."/>
            <person name="Chang J."/>
            <person name="Zhang L."/>
            <person name="Yang H."/>
        </authorList>
    </citation>
    <scope>NUCLEOTIDE SEQUENCE [LARGE SCALE GENOMIC DNA]</scope>
    <source>
        <strain evidence="14 15">NBRC 110486</strain>
    </source>
</reference>
<evidence type="ECO:0000256" key="4">
    <source>
        <dbReference type="ARBA" id="ARBA00020585"/>
    </source>
</evidence>
<protein>
    <recommendedName>
        <fullName evidence="4">Glucans biosynthesis glucosyltransferase H</fullName>
    </recommendedName>
</protein>
<dbReference type="PANTHER" id="PTHR43867">
    <property type="entry name" value="CELLULOSE SYNTHASE CATALYTIC SUBUNIT A [UDP-FORMING]"/>
    <property type="match status" value="1"/>
</dbReference>
<evidence type="ECO:0000313" key="14">
    <source>
        <dbReference type="EMBL" id="AWI55310.1"/>
    </source>
</evidence>
<evidence type="ECO:0000256" key="2">
    <source>
        <dbReference type="ARBA" id="ARBA00005001"/>
    </source>
</evidence>
<dbReference type="OrthoDB" id="9775281at2"/>
<dbReference type="GO" id="GO:0005886">
    <property type="term" value="C:plasma membrane"/>
    <property type="evidence" value="ECO:0007669"/>
    <property type="project" value="UniProtKB-SubCell"/>
</dbReference>
<accession>A0A2U8FWB8</accession>
<evidence type="ECO:0000256" key="3">
    <source>
        <dbReference type="ARBA" id="ARBA00009337"/>
    </source>
</evidence>
<dbReference type="KEGG" id="aon:DEH84_14970"/>
<evidence type="ECO:0000256" key="1">
    <source>
        <dbReference type="ARBA" id="ARBA00004429"/>
    </source>
</evidence>
<comment type="similarity">
    <text evidence="3">Belongs to the glycosyltransferase 2 family. OpgH subfamily.</text>
</comment>
<evidence type="ECO:0000313" key="15">
    <source>
        <dbReference type="Proteomes" id="UP000244892"/>
    </source>
</evidence>
<feature type="transmembrane region" description="Helical" evidence="12">
    <location>
        <begin position="531"/>
        <end position="554"/>
    </location>
</feature>
<dbReference type="Pfam" id="PF13632">
    <property type="entry name" value="Glyco_trans_2_3"/>
    <property type="match status" value="1"/>
</dbReference>
<keyword evidence="10 12" id="KW-1133">Transmembrane helix</keyword>
<name>A0A2U8FWB8_9BURK</name>
<evidence type="ECO:0000256" key="6">
    <source>
        <dbReference type="ARBA" id="ARBA00022519"/>
    </source>
</evidence>
<feature type="transmembrane region" description="Helical" evidence="12">
    <location>
        <begin position="48"/>
        <end position="66"/>
    </location>
</feature>
<dbReference type="Proteomes" id="UP000244892">
    <property type="component" value="Chromosome"/>
</dbReference>
<dbReference type="EMBL" id="CP029210">
    <property type="protein sequence ID" value="AWI55310.1"/>
    <property type="molecule type" value="Genomic_DNA"/>
</dbReference>
<dbReference type="CDD" id="cd04191">
    <property type="entry name" value="Glucan_BSP_MdoH"/>
    <property type="match status" value="1"/>
</dbReference>
<dbReference type="Gene3D" id="3.90.550.10">
    <property type="entry name" value="Spore Coat Polysaccharide Biosynthesis Protein SpsA, Chain A"/>
    <property type="match status" value="1"/>
</dbReference>
<keyword evidence="11 12" id="KW-0472">Membrane</keyword>
<proteinExistence type="inferred from homology"/>
<keyword evidence="9 12" id="KW-0812">Transmembrane</keyword>
<comment type="subcellular location">
    <subcellularLocation>
        <location evidence="1">Cell inner membrane</location>
        <topology evidence="1">Multi-pass membrane protein</topology>
    </subcellularLocation>
</comment>
<feature type="transmembrane region" description="Helical" evidence="12">
    <location>
        <begin position="438"/>
        <end position="456"/>
    </location>
</feature>
<feature type="domain" description="Glycosyltransferase 2-like" evidence="13">
    <location>
        <begin position="232"/>
        <end position="455"/>
    </location>
</feature>
<evidence type="ECO:0000256" key="11">
    <source>
        <dbReference type="ARBA" id="ARBA00023136"/>
    </source>
</evidence>
<keyword evidence="5" id="KW-1003">Cell membrane</keyword>
<keyword evidence="7" id="KW-0328">Glycosyltransferase</keyword>
<comment type="pathway">
    <text evidence="2">Glycan metabolism; osmoregulated periplasmic glucan (OPG) biosynthesis.</text>
</comment>
<dbReference type="InterPro" id="IPR001173">
    <property type="entry name" value="Glyco_trans_2-like"/>
</dbReference>
<sequence length="711" mass="77939">MTWRAGGADGAMRWPVVGSWRAPFASTDIPWQAALPWQQAASERRRKLAESVALGTALATMLILPAQPFEAAPLASTVYVLMFALLFAWVMAGFATAVMGLHAFRHGDRHALRVASLPARAVDPHARTALVMPIRHEAIGAVFGGLQAIVESLAAQPEASLFDVYVLSDSSDPDVRVAELSAFAALRSAVARTDAGLAARLHYRWRQHRTRRKAGNVADFCRRWGRRHRYMVVLDADSVMSGEALVTLVRLMEAHPDAGIIQTAPQPCGQDTLHARAHQFASRVTGRLFTLGMQHWQLGDAHYWGHNAILRVAPFMQHCALAPLPGRGGLSGDILSHDFVEAALMRRAGFHVWMVSDLRGSYEQVPPDLVEELRRDRRWCQGNLQNLRLVAEPGLHPAHRAMLLTGAMAYLSAPLWLGFVLLGLWLNLGVPLPDIEPGAALCARLLWITMVVMLVLPRMMGAWAVARSEEARRLGGAWGLARGVALEMLLSALYAPIRMVAHTGFVLAALTGWSIEWRSPPRDAQAVPHRLAWRAFWPGALAAGGVVFALAFGAPASLPIVLPLTVPLILAAPLAVWTSRPDVGERWRRRGWLLTPEERWTPAVLKRAWALARTPWPQPRWLDLLRQPVLLAQLMSQSVRTRTAGARRAARQQWVATAQAHGPQALDDAQRLHLLNEPHHLLPLLIVGAADAQDATDAGRSPMAAMASSSA</sequence>
<feature type="transmembrane region" description="Helical" evidence="12">
    <location>
        <begin position="78"/>
        <end position="104"/>
    </location>
</feature>
<evidence type="ECO:0000256" key="5">
    <source>
        <dbReference type="ARBA" id="ARBA00022475"/>
    </source>
</evidence>
<keyword evidence="6" id="KW-0997">Cell inner membrane</keyword>
<evidence type="ECO:0000256" key="7">
    <source>
        <dbReference type="ARBA" id="ARBA00022676"/>
    </source>
</evidence>
<keyword evidence="15" id="KW-1185">Reference proteome</keyword>
<evidence type="ECO:0000256" key="10">
    <source>
        <dbReference type="ARBA" id="ARBA00022989"/>
    </source>
</evidence>
<dbReference type="PANTHER" id="PTHR43867:SF5">
    <property type="entry name" value="GLUCANS BIOSYNTHESIS GLUCOSYLTRANSFERASE H"/>
    <property type="match status" value="1"/>
</dbReference>
<dbReference type="NCBIfam" id="NF003958">
    <property type="entry name" value="PRK05454.2-1"/>
    <property type="match status" value="1"/>
</dbReference>
<evidence type="ECO:0000256" key="9">
    <source>
        <dbReference type="ARBA" id="ARBA00022692"/>
    </source>
</evidence>
<dbReference type="InterPro" id="IPR050321">
    <property type="entry name" value="Glycosyltr_2/OpgH_subfam"/>
</dbReference>
<dbReference type="NCBIfam" id="NF003962">
    <property type="entry name" value="PRK05454.2-5"/>
    <property type="match status" value="1"/>
</dbReference>
<evidence type="ECO:0000256" key="12">
    <source>
        <dbReference type="SAM" id="Phobius"/>
    </source>
</evidence>
<organism evidence="14 15">
    <name type="scientific">Aquabacterium olei</name>
    <dbReference type="NCBI Taxonomy" id="1296669"/>
    <lineage>
        <taxon>Bacteria</taxon>
        <taxon>Pseudomonadati</taxon>
        <taxon>Pseudomonadota</taxon>
        <taxon>Betaproteobacteria</taxon>
        <taxon>Burkholderiales</taxon>
        <taxon>Aquabacterium</taxon>
    </lineage>
</organism>
<gene>
    <name evidence="14" type="ORF">DEH84_14970</name>
</gene>
<feature type="transmembrane region" description="Helical" evidence="12">
    <location>
        <begin position="560"/>
        <end position="579"/>
    </location>
</feature>
<feature type="transmembrane region" description="Helical" evidence="12">
    <location>
        <begin position="403"/>
        <end position="426"/>
    </location>
</feature>
<dbReference type="GO" id="GO:0016758">
    <property type="term" value="F:hexosyltransferase activity"/>
    <property type="evidence" value="ECO:0007669"/>
    <property type="project" value="TreeGrafter"/>
</dbReference>
<dbReference type="InterPro" id="IPR029044">
    <property type="entry name" value="Nucleotide-diphossugar_trans"/>
</dbReference>
<keyword evidence="8 14" id="KW-0808">Transferase</keyword>
<evidence type="ECO:0000259" key="13">
    <source>
        <dbReference type="Pfam" id="PF13632"/>
    </source>
</evidence>
<dbReference type="SUPFAM" id="SSF53448">
    <property type="entry name" value="Nucleotide-diphospho-sugar transferases"/>
    <property type="match status" value="1"/>
</dbReference>